<gene>
    <name evidence="3" type="ORF">DFH08DRAFT_953382</name>
</gene>
<comment type="caution">
    <text evidence="3">The sequence shown here is derived from an EMBL/GenBank/DDBJ whole genome shotgun (WGS) entry which is preliminary data.</text>
</comment>
<sequence>MSDSDSDSNPADPHSSQFIPSSPFNDTDADVILRSSDGVDFHVYRLVLSLASSVFRDMFAFPTPQSEPTIPTVQVSESALVLDAALRFWYPGAEPTAVQTLDLLRDALEVLVLKYNMRFVIPLAKQQLREYIGSDPVAVFSIACRHEWKDIALDAAKGSLKLPLRAFDEARPAQLEYMTAGTYHTLLQYHSECAKVATAATSSLQWATYLNIPGADCTNWTDPAACPRTGHWSFAHSTMAPLTAWFSTYLDGATAVLSRCPTASLDSPDLLTLPIAKMGPCSSCRVDGFSGLIKFLDVLRAKIDKDIGSIELELNF</sequence>
<protein>
    <recommendedName>
        <fullName evidence="2">BTB domain-containing protein</fullName>
    </recommendedName>
</protein>
<dbReference type="EMBL" id="JARIHO010000007">
    <property type="protein sequence ID" value="KAJ7358194.1"/>
    <property type="molecule type" value="Genomic_DNA"/>
</dbReference>
<accession>A0AAD7EZB5</accession>
<proteinExistence type="predicted"/>
<dbReference type="AlphaFoldDB" id="A0AAD7EZB5"/>
<dbReference type="SUPFAM" id="SSF54695">
    <property type="entry name" value="POZ domain"/>
    <property type="match status" value="1"/>
</dbReference>
<dbReference type="Gene3D" id="3.30.710.10">
    <property type="entry name" value="Potassium Channel Kv1.1, Chain A"/>
    <property type="match status" value="1"/>
</dbReference>
<name>A0AAD7EZB5_9AGAR</name>
<dbReference type="SMART" id="SM00225">
    <property type="entry name" value="BTB"/>
    <property type="match status" value="1"/>
</dbReference>
<dbReference type="InterPro" id="IPR000210">
    <property type="entry name" value="BTB/POZ_dom"/>
</dbReference>
<reference evidence="3" key="1">
    <citation type="submission" date="2023-03" db="EMBL/GenBank/DDBJ databases">
        <title>Massive genome expansion in bonnet fungi (Mycena s.s.) driven by repeated elements and novel gene families across ecological guilds.</title>
        <authorList>
            <consortium name="Lawrence Berkeley National Laboratory"/>
            <person name="Harder C.B."/>
            <person name="Miyauchi S."/>
            <person name="Viragh M."/>
            <person name="Kuo A."/>
            <person name="Thoen E."/>
            <person name="Andreopoulos B."/>
            <person name="Lu D."/>
            <person name="Skrede I."/>
            <person name="Drula E."/>
            <person name="Henrissat B."/>
            <person name="Morin E."/>
            <person name="Kohler A."/>
            <person name="Barry K."/>
            <person name="LaButti K."/>
            <person name="Morin E."/>
            <person name="Salamov A."/>
            <person name="Lipzen A."/>
            <person name="Mereny Z."/>
            <person name="Hegedus B."/>
            <person name="Baldrian P."/>
            <person name="Stursova M."/>
            <person name="Weitz H."/>
            <person name="Taylor A."/>
            <person name="Grigoriev I.V."/>
            <person name="Nagy L.G."/>
            <person name="Martin F."/>
            <person name="Kauserud H."/>
        </authorList>
    </citation>
    <scope>NUCLEOTIDE SEQUENCE</scope>
    <source>
        <strain evidence="3">CBHHK002</strain>
    </source>
</reference>
<feature type="region of interest" description="Disordered" evidence="1">
    <location>
        <begin position="1"/>
        <end position="23"/>
    </location>
</feature>
<organism evidence="3 4">
    <name type="scientific">Mycena albidolilacea</name>
    <dbReference type="NCBI Taxonomy" id="1033008"/>
    <lineage>
        <taxon>Eukaryota</taxon>
        <taxon>Fungi</taxon>
        <taxon>Dikarya</taxon>
        <taxon>Basidiomycota</taxon>
        <taxon>Agaricomycotina</taxon>
        <taxon>Agaricomycetes</taxon>
        <taxon>Agaricomycetidae</taxon>
        <taxon>Agaricales</taxon>
        <taxon>Marasmiineae</taxon>
        <taxon>Mycenaceae</taxon>
        <taxon>Mycena</taxon>
    </lineage>
</organism>
<dbReference type="Proteomes" id="UP001218218">
    <property type="component" value="Unassembled WGS sequence"/>
</dbReference>
<evidence type="ECO:0000259" key="2">
    <source>
        <dbReference type="PROSITE" id="PS50097"/>
    </source>
</evidence>
<dbReference type="PROSITE" id="PS50097">
    <property type="entry name" value="BTB"/>
    <property type="match status" value="1"/>
</dbReference>
<dbReference type="Pfam" id="PF00651">
    <property type="entry name" value="BTB"/>
    <property type="match status" value="1"/>
</dbReference>
<evidence type="ECO:0000313" key="4">
    <source>
        <dbReference type="Proteomes" id="UP001218218"/>
    </source>
</evidence>
<dbReference type="InterPro" id="IPR011333">
    <property type="entry name" value="SKP1/BTB/POZ_sf"/>
</dbReference>
<evidence type="ECO:0000313" key="3">
    <source>
        <dbReference type="EMBL" id="KAJ7358194.1"/>
    </source>
</evidence>
<feature type="compositionally biased region" description="Low complexity" evidence="1">
    <location>
        <begin position="7"/>
        <end position="16"/>
    </location>
</feature>
<evidence type="ECO:0000256" key="1">
    <source>
        <dbReference type="SAM" id="MobiDB-lite"/>
    </source>
</evidence>
<keyword evidence="4" id="KW-1185">Reference proteome</keyword>
<feature type="domain" description="BTB" evidence="2">
    <location>
        <begin position="29"/>
        <end position="92"/>
    </location>
</feature>